<dbReference type="Proteomes" id="UP000435802">
    <property type="component" value="Unassembled WGS sequence"/>
</dbReference>
<sequence length="146" mass="15813">MALKPIMISTPLTSVAELMGIDPRELENAFICEDWSAELATGLVRLGPQAAALHDIPNVRCGIMDLIQRYEPADRQKVLLALEEAATIATTFSFATTIRSDASLYRPVFCFGRSYTEDGISGAIHATFAIARHCLAMAATSRGPLN</sequence>
<reference evidence="1 2" key="1">
    <citation type="submission" date="2019-12" db="EMBL/GenBank/DDBJ databases">
        <title>Shinella kummerowiae sp. nov., a symbiotic bacterium isolated from root nodules of the herbal legume Kummerowia stipulacea.</title>
        <authorList>
            <person name="Gao J."/>
        </authorList>
    </citation>
    <scope>NUCLEOTIDE SEQUENCE [LARGE SCALE GENOMIC DNA]</scope>
    <source>
        <strain evidence="1 2">CCBAU 25048</strain>
    </source>
</reference>
<organism evidence="1 2">
    <name type="scientific">Shinella kummerowiae</name>
    <dbReference type="NCBI Taxonomy" id="417745"/>
    <lineage>
        <taxon>Bacteria</taxon>
        <taxon>Pseudomonadati</taxon>
        <taxon>Pseudomonadota</taxon>
        <taxon>Alphaproteobacteria</taxon>
        <taxon>Hyphomicrobiales</taxon>
        <taxon>Rhizobiaceae</taxon>
        <taxon>Shinella</taxon>
    </lineage>
</organism>
<dbReference type="OrthoDB" id="8115922at2"/>
<accession>A0A6N8SGN4</accession>
<evidence type="ECO:0000313" key="2">
    <source>
        <dbReference type="Proteomes" id="UP000435802"/>
    </source>
</evidence>
<protein>
    <submittedName>
        <fullName evidence="1">Uncharacterized protein</fullName>
    </submittedName>
</protein>
<evidence type="ECO:0000313" key="1">
    <source>
        <dbReference type="EMBL" id="MXN48205.1"/>
    </source>
</evidence>
<name>A0A6N8SGN4_9HYPH</name>
<dbReference type="EMBL" id="WUMK01000009">
    <property type="protein sequence ID" value="MXN48205.1"/>
    <property type="molecule type" value="Genomic_DNA"/>
</dbReference>
<keyword evidence="2" id="KW-1185">Reference proteome</keyword>
<proteinExistence type="predicted"/>
<dbReference type="AlphaFoldDB" id="A0A6N8SGN4"/>
<comment type="caution">
    <text evidence="1">The sequence shown here is derived from an EMBL/GenBank/DDBJ whole genome shotgun (WGS) entry which is preliminary data.</text>
</comment>
<gene>
    <name evidence="1" type="ORF">GR138_23625</name>
</gene>
<dbReference type="RefSeq" id="WP_160861691.1">
    <property type="nucleotide sequence ID" value="NZ_WUMK01000009.1"/>
</dbReference>